<dbReference type="Proteomes" id="UP000034471">
    <property type="component" value="Unassembled WGS sequence"/>
</dbReference>
<reference evidence="4 5" key="1">
    <citation type="journal article" date="2015" name="Nature">
        <title>rRNA introns, odd ribosomes, and small enigmatic genomes across a large radiation of phyla.</title>
        <authorList>
            <person name="Brown C.T."/>
            <person name="Hug L.A."/>
            <person name="Thomas B.C."/>
            <person name="Sharon I."/>
            <person name="Castelle C.J."/>
            <person name="Singh A."/>
            <person name="Wilkins M.J."/>
            <person name="Williams K.H."/>
            <person name="Banfield J.F."/>
        </authorList>
    </citation>
    <scope>NUCLEOTIDE SEQUENCE [LARGE SCALE GENOMIC DNA]</scope>
</reference>
<dbReference type="STRING" id="1618481.US54_C0008G0011"/>
<evidence type="ECO:0000256" key="3">
    <source>
        <dbReference type="SAM" id="Phobius"/>
    </source>
</evidence>
<evidence type="ECO:0000256" key="1">
    <source>
        <dbReference type="ARBA" id="ARBA00022676"/>
    </source>
</evidence>
<evidence type="ECO:0000313" key="4">
    <source>
        <dbReference type="EMBL" id="KKQ38536.1"/>
    </source>
</evidence>
<dbReference type="PANTHER" id="PTHR34136:SF1">
    <property type="entry name" value="UDP-N-ACETYL-D-MANNOSAMINURONIC ACID TRANSFERASE"/>
    <property type="match status" value="1"/>
</dbReference>
<protein>
    <submittedName>
        <fullName evidence="4">Glycosyl transferase, WecB/TagA/CpsF family</fullName>
    </submittedName>
</protein>
<keyword evidence="1" id="KW-0328">Glycosyltransferase</keyword>
<feature type="transmembrane region" description="Helical" evidence="3">
    <location>
        <begin position="232"/>
        <end position="252"/>
    </location>
</feature>
<gene>
    <name evidence="4" type="ORF">US54_C0008G0011</name>
</gene>
<name>A0A0G0KD67_9BACT</name>
<evidence type="ECO:0000313" key="5">
    <source>
        <dbReference type="Proteomes" id="UP000034471"/>
    </source>
</evidence>
<dbReference type="NCBIfam" id="TIGR00696">
    <property type="entry name" value="wecG_tagA_cpsF"/>
    <property type="match status" value="1"/>
</dbReference>
<keyword evidence="3" id="KW-0472">Membrane</keyword>
<accession>A0A0G0KD67</accession>
<sequence>MNKGKYKILKNTITACDYTYVLQIIKQTIKSRNRLLVSPIASQTLVRAYYDQKIFNALESIDLLLPDSQWVKWSIWFLYGVRLKKRVYGPELMKKICELSEKETYPIYLYGSTNQVLLKLKERLLQLCPMIQIVGSKESKFRDLNSKEISELISQIYNSKAKILFIGLGSPLQELFSAEIAKKNIQTNTPIAIISIGAAFDFIAGTKKQAPRWVGDCGFEWLYRLLHEPKRLWRRYFSCGLLYLWLVVLQKIDKKNEK</sequence>
<comment type="caution">
    <text evidence="4">The sequence shown here is derived from an EMBL/GenBank/DDBJ whole genome shotgun (WGS) entry which is preliminary data.</text>
</comment>
<dbReference type="GO" id="GO:0016758">
    <property type="term" value="F:hexosyltransferase activity"/>
    <property type="evidence" value="ECO:0007669"/>
    <property type="project" value="TreeGrafter"/>
</dbReference>
<dbReference type="PANTHER" id="PTHR34136">
    <property type="match status" value="1"/>
</dbReference>
<keyword evidence="3" id="KW-0812">Transmembrane</keyword>
<organism evidence="4 5">
    <name type="scientific">Candidatus Roizmanbacteria bacterium GW2011_GWA2_37_7</name>
    <dbReference type="NCBI Taxonomy" id="1618481"/>
    <lineage>
        <taxon>Bacteria</taxon>
        <taxon>Candidatus Roizmaniibacteriota</taxon>
    </lineage>
</organism>
<evidence type="ECO:0000256" key="2">
    <source>
        <dbReference type="ARBA" id="ARBA00022679"/>
    </source>
</evidence>
<keyword evidence="2 4" id="KW-0808">Transferase</keyword>
<proteinExistence type="predicted"/>
<dbReference type="InterPro" id="IPR004629">
    <property type="entry name" value="WecG_TagA_CpsF"/>
</dbReference>
<dbReference type="Pfam" id="PF03808">
    <property type="entry name" value="Glyco_tran_WecG"/>
    <property type="match status" value="1"/>
</dbReference>
<dbReference type="AlphaFoldDB" id="A0A0G0KD67"/>
<dbReference type="EMBL" id="LBTJ01000008">
    <property type="protein sequence ID" value="KKQ38536.1"/>
    <property type="molecule type" value="Genomic_DNA"/>
</dbReference>
<keyword evidence="3" id="KW-1133">Transmembrane helix</keyword>
<dbReference type="CDD" id="cd06533">
    <property type="entry name" value="Glyco_transf_WecG_TagA"/>
    <property type="match status" value="1"/>
</dbReference>